<dbReference type="InterPro" id="IPR045863">
    <property type="entry name" value="CorA_TM1_TM2"/>
</dbReference>
<evidence type="ECO:0000256" key="3">
    <source>
        <dbReference type="ARBA" id="ARBA00022989"/>
    </source>
</evidence>
<evidence type="ECO:0000256" key="5">
    <source>
        <dbReference type="SAM" id="Phobius"/>
    </source>
</evidence>
<sequence>MSKEVNKLRKFTMVADNEGDSKDHEKSSRMVDELIACHINTCQNLALRAEYEEKRTQTQLAVVYQYMTQKEAIVNSKIAYTSATITTKSKKDGSAMKAIAVLTMFFLPGTFLATIFAMLLFNWDTGSHPIIKDSFKYYWAIAVPMTILVLLLWGLSVWLPWKEWLSAYLPKKPSPTRGEVSIKERQYSEAIP</sequence>
<evidence type="ECO:0000313" key="7">
    <source>
        <dbReference type="Proteomes" id="UP000566819"/>
    </source>
</evidence>
<dbReference type="Proteomes" id="UP000566819">
    <property type="component" value="Unassembled WGS sequence"/>
</dbReference>
<keyword evidence="2 5" id="KW-0812">Transmembrane</keyword>
<comment type="caution">
    <text evidence="6">The sequence shown here is derived from an EMBL/GenBank/DDBJ whole genome shotgun (WGS) entry which is preliminary data.</text>
</comment>
<keyword evidence="7" id="KW-1185">Reference proteome</keyword>
<name>A0A8H4R941_9HELO</name>
<keyword evidence="4 5" id="KW-0472">Membrane</keyword>
<dbReference type="SUPFAM" id="SSF144083">
    <property type="entry name" value="Magnesium transport protein CorA, transmembrane region"/>
    <property type="match status" value="1"/>
</dbReference>
<proteinExistence type="predicted"/>
<dbReference type="EMBL" id="JAAMPI010001676">
    <property type="protein sequence ID" value="KAF4624366.1"/>
    <property type="molecule type" value="Genomic_DNA"/>
</dbReference>
<feature type="transmembrane region" description="Helical" evidence="5">
    <location>
        <begin position="98"/>
        <end position="121"/>
    </location>
</feature>
<evidence type="ECO:0000313" key="6">
    <source>
        <dbReference type="EMBL" id="KAF4624366.1"/>
    </source>
</evidence>
<dbReference type="Gene3D" id="1.20.58.340">
    <property type="entry name" value="Magnesium transport protein CorA, transmembrane region"/>
    <property type="match status" value="1"/>
</dbReference>
<dbReference type="AlphaFoldDB" id="A0A8H4R941"/>
<feature type="transmembrane region" description="Helical" evidence="5">
    <location>
        <begin position="137"/>
        <end position="161"/>
    </location>
</feature>
<evidence type="ECO:0000256" key="1">
    <source>
        <dbReference type="ARBA" id="ARBA00004141"/>
    </source>
</evidence>
<evidence type="ECO:0000256" key="2">
    <source>
        <dbReference type="ARBA" id="ARBA00022692"/>
    </source>
</evidence>
<reference evidence="6 7" key="1">
    <citation type="submission" date="2020-03" db="EMBL/GenBank/DDBJ databases">
        <title>Draft Genome Sequence of Cudoniella acicularis.</title>
        <authorList>
            <person name="Buettner E."/>
            <person name="Kellner H."/>
        </authorList>
    </citation>
    <scope>NUCLEOTIDE SEQUENCE [LARGE SCALE GENOMIC DNA]</scope>
    <source>
        <strain evidence="6 7">DSM 108380</strain>
    </source>
</reference>
<organism evidence="6 7">
    <name type="scientific">Cudoniella acicularis</name>
    <dbReference type="NCBI Taxonomy" id="354080"/>
    <lineage>
        <taxon>Eukaryota</taxon>
        <taxon>Fungi</taxon>
        <taxon>Dikarya</taxon>
        <taxon>Ascomycota</taxon>
        <taxon>Pezizomycotina</taxon>
        <taxon>Leotiomycetes</taxon>
        <taxon>Helotiales</taxon>
        <taxon>Tricladiaceae</taxon>
        <taxon>Cudoniella</taxon>
    </lineage>
</organism>
<accession>A0A8H4R941</accession>
<keyword evidence="3 5" id="KW-1133">Transmembrane helix</keyword>
<gene>
    <name evidence="6" type="ORF">G7Y89_g13803</name>
</gene>
<protein>
    <submittedName>
        <fullName evidence="6">Uncharacterized protein</fullName>
    </submittedName>
</protein>
<dbReference type="GO" id="GO:0016020">
    <property type="term" value="C:membrane"/>
    <property type="evidence" value="ECO:0007669"/>
    <property type="project" value="UniProtKB-SubCell"/>
</dbReference>
<evidence type="ECO:0000256" key="4">
    <source>
        <dbReference type="ARBA" id="ARBA00023136"/>
    </source>
</evidence>
<dbReference type="OrthoDB" id="2830640at2759"/>
<comment type="subcellular location">
    <subcellularLocation>
        <location evidence="1">Membrane</location>
        <topology evidence="1">Multi-pass membrane protein</topology>
    </subcellularLocation>
</comment>